<dbReference type="Proteomes" id="UP000238281">
    <property type="component" value="Unassembled WGS sequence"/>
</dbReference>
<dbReference type="AlphaFoldDB" id="A0A2S9T1A1"/>
<protein>
    <submittedName>
        <fullName evidence="1">Uncharacterized protein</fullName>
    </submittedName>
</protein>
<gene>
    <name evidence="1" type="ORF">CJ673_10160</name>
</gene>
<reference evidence="1 2" key="1">
    <citation type="submission" date="2017-09" db="EMBL/GenBank/DDBJ databases">
        <title>Reassesment of A. cryaerophilus.</title>
        <authorList>
            <person name="Perez-Cataluna A."/>
            <person name="Collado L."/>
            <person name="Salgado O."/>
            <person name="Lefinanco V."/>
            <person name="Figueras M.J."/>
        </authorList>
    </citation>
    <scope>NUCLEOTIDE SEQUENCE [LARGE SCALE GENOMIC DNA]</scope>
    <source>
        <strain evidence="1 2">LMG 10210</strain>
    </source>
</reference>
<name>A0A2S9T1A1_9BACT</name>
<sequence>MTIERFFPNTSTLAYYDFLDQVININSLDLEKLKQHKKLSNFQKTTSVLPLCQHEYTHWLDSTSTIWGINFLNVLYKTYDIEDYREFINGNIDYLNLNKLILRMRSHHLHIKNHSTENTIPWAYRYEYKIIKETYVQPVVHFLNKDTHEVICSVPMSTLSILESSATAQELAMKTNLILGLLKDGEKIVEMKLHEKEIIEQIYNPSLTEYCVAVHIVANSIQVEDILQVYSICSILSRFVLNFPSKYFEKISLSSSIEELDFLTIDNIHIYENTLKEKDISLLFFIIARKLKFEKIIKINDESIQEAIVNILKSFKINFNKEFKDTVQEEYNEYSSYFEKYNYPPIEYIITAGKNNFNSLGIFGKQLYDFHSLETPKALLGDNSEFPCFKNFIKTFSPLIQKEHLSKATHAVNETFKMTFNK</sequence>
<proteinExistence type="predicted"/>
<dbReference type="EMBL" id="NXGE01000009">
    <property type="protein sequence ID" value="PRM92596.1"/>
    <property type="molecule type" value="Genomic_DNA"/>
</dbReference>
<organism evidence="1 2">
    <name type="scientific">Aliarcobacter cryaerophilus</name>
    <dbReference type="NCBI Taxonomy" id="28198"/>
    <lineage>
        <taxon>Bacteria</taxon>
        <taxon>Pseudomonadati</taxon>
        <taxon>Campylobacterota</taxon>
        <taxon>Epsilonproteobacteria</taxon>
        <taxon>Campylobacterales</taxon>
        <taxon>Arcobacteraceae</taxon>
        <taxon>Aliarcobacter</taxon>
    </lineage>
</organism>
<accession>A0A2S9T1A1</accession>
<dbReference type="RefSeq" id="WP_105916062.1">
    <property type="nucleotide sequence ID" value="NZ_NERR01000008.1"/>
</dbReference>
<evidence type="ECO:0000313" key="1">
    <source>
        <dbReference type="EMBL" id="PRM92596.1"/>
    </source>
</evidence>
<comment type="caution">
    <text evidence="1">The sequence shown here is derived from an EMBL/GenBank/DDBJ whole genome shotgun (WGS) entry which is preliminary data.</text>
</comment>
<evidence type="ECO:0000313" key="2">
    <source>
        <dbReference type="Proteomes" id="UP000238281"/>
    </source>
</evidence>